<accession>A0A7R9XND9</accession>
<reference evidence="1" key="1">
    <citation type="submission" date="2021-01" db="EMBL/GenBank/DDBJ databases">
        <authorList>
            <person name="Corre E."/>
            <person name="Pelletier E."/>
            <person name="Niang G."/>
            <person name="Scheremetjew M."/>
            <person name="Finn R."/>
            <person name="Kale V."/>
            <person name="Holt S."/>
            <person name="Cochrane G."/>
            <person name="Meng A."/>
            <person name="Brown T."/>
            <person name="Cohen L."/>
        </authorList>
    </citation>
    <scope>NUCLEOTIDE SEQUENCE</scope>
    <source>
        <strain evidence="1">CCMP720</strain>
    </source>
</reference>
<protein>
    <submittedName>
        <fullName evidence="1">Uncharacterized protein</fullName>
    </submittedName>
</protein>
<name>A0A7R9XND9_9CHLO</name>
<organism evidence="1">
    <name type="scientific">Polyblepharides amylifera</name>
    <dbReference type="NCBI Taxonomy" id="1486889"/>
    <lineage>
        <taxon>Eukaryota</taxon>
        <taxon>Viridiplantae</taxon>
        <taxon>Chlorophyta</taxon>
        <taxon>Pyramimonadophyceae</taxon>
        <taxon>Pyramimonadales</taxon>
        <taxon>Polyblepharidaceae</taxon>
        <taxon>Polyblepharides</taxon>
    </lineage>
</organism>
<dbReference type="AlphaFoldDB" id="A0A7R9XND9"/>
<proteinExistence type="predicted"/>
<dbReference type="EMBL" id="HBDV01000739">
    <property type="protein sequence ID" value="CAD8216198.1"/>
    <property type="molecule type" value="Transcribed_RNA"/>
</dbReference>
<sequence>MVSQLWKSANEETTRDSYMFPEQHGLYRRNGGYELHSGAARENFLRPTEGNFSTLEHPETRKLEMWQTESQRYGKPVGSASEHNYCTLERAHNETWLKTHQQFRLPETRFIGTWAPGKD</sequence>
<gene>
    <name evidence="1" type="ORF">PAMY1081_LOCUS472</name>
</gene>
<evidence type="ECO:0000313" key="1">
    <source>
        <dbReference type="EMBL" id="CAD8216198.1"/>
    </source>
</evidence>